<proteinExistence type="predicted"/>
<accession>A0A7H0K860</accession>
<gene>
    <name evidence="1" type="ORF">HMA55_09935</name>
</gene>
<evidence type="ECO:0000313" key="1">
    <source>
        <dbReference type="EMBL" id="MBA1838200.1"/>
    </source>
</evidence>
<organism evidence="1 2">
    <name type="scientific">Corynebacterium wankanglinii</name>
    <dbReference type="NCBI Taxonomy" id="2735136"/>
    <lineage>
        <taxon>Bacteria</taxon>
        <taxon>Bacillati</taxon>
        <taxon>Actinomycetota</taxon>
        <taxon>Actinomycetes</taxon>
        <taxon>Mycobacteriales</taxon>
        <taxon>Corynebacteriaceae</taxon>
        <taxon>Corynebacterium</taxon>
    </lineage>
</organism>
<protein>
    <submittedName>
        <fullName evidence="1">Uncharacterized protein</fullName>
    </submittedName>
</protein>
<keyword evidence="2" id="KW-1185">Reference proteome</keyword>
<comment type="caution">
    <text evidence="1">The sequence shown here is derived from an EMBL/GenBank/DDBJ whole genome shotgun (WGS) entry which is preliminary data.</text>
</comment>
<reference evidence="1 2" key="1">
    <citation type="submission" date="2020-05" db="EMBL/GenBank/DDBJ databases">
        <title>Descriptions of Corynebacterium xxxx sp. nov., Corynebacterium yyyy sp. nov. and Corynebacterium zzzz sp. nov.</title>
        <authorList>
            <person name="Zhang G."/>
        </authorList>
    </citation>
    <scope>NUCLEOTIDE SEQUENCE [LARGE SCALE GENOMIC DNA]</scope>
    <source>
        <strain evidence="2">zg-913</strain>
    </source>
</reference>
<dbReference type="EMBL" id="JABFED010000008">
    <property type="protein sequence ID" value="MBA1838200.1"/>
    <property type="molecule type" value="Genomic_DNA"/>
</dbReference>
<sequence length="77" mass="8665">MRPFVEQRAADEIVNVLDVAGVGAVVFDNRRKVFVAAALTWHDAHVIGPGVQKYQHHQRVTVEETREVVLFQVSVEV</sequence>
<name>A0A7H0K860_9CORY</name>
<dbReference type="AlphaFoldDB" id="A0A7H0K860"/>
<dbReference type="Proteomes" id="UP000577408">
    <property type="component" value="Unassembled WGS sequence"/>
</dbReference>
<dbReference type="RefSeq" id="WP_181192894.1">
    <property type="nucleotide sequence ID" value="NZ_JABFED010000008.1"/>
</dbReference>
<evidence type="ECO:0000313" key="2">
    <source>
        <dbReference type="Proteomes" id="UP000577408"/>
    </source>
</evidence>